<dbReference type="InterPro" id="IPR019618">
    <property type="entry name" value="Spore_germination_GerPA"/>
</dbReference>
<accession>A0A4R2PCD5</accession>
<keyword evidence="3" id="KW-1185">Reference proteome</keyword>
<evidence type="ECO:0000256" key="1">
    <source>
        <dbReference type="SAM" id="MobiDB-lite"/>
    </source>
</evidence>
<proteinExistence type="predicted"/>
<evidence type="ECO:0000313" key="3">
    <source>
        <dbReference type="Proteomes" id="UP000295416"/>
    </source>
</evidence>
<evidence type="ECO:0000313" key="2">
    <source>
        <dbReference type="EMBL" id="TCP31595.1"/>
    </source>
</evidence>
<name>A0A4R2PCD5_9BACL</name>
<dbReference type="PANTHER" id="PTHR37808">
    <property type="entry name" value="SPORE GERMINATION PROTEIN-LIKE PROTEIN YDZR-RELATED"/>
    <property type="match status" value="1"/>
</dbReference>
<dbReference type="Proteomes" id="UP000295416">
    <property type="component" value="Unassembled WGS sequence"/>
</dbReference>
<reference evidence="2 3" key="1">
    <citation type="submission" date="2019-03" db="EMBL/GenBank/DDBJ databases">
        <title>Genomic Encyclopedia of Type Strains, Phase IV (KMG-IV): sequencing the most valuable type-strain genomes for metagenomic binning, comparative biology and taxonomic classification.</title>
        <authorList>
            <person name="Goeker M."/>
        </authorList>
    </citation>
    <scope>NUCLEOTIDE SEQUENCE [LARGE SCALE GENOMIC DNA]</scope>
    <source>
        <strain evidence="2 3">DSM 19377</strain>
    </source>
</reference>
<dbReference type="RefSeq" id="WP_132743154.1">
    <property type="nucleotide sequence ID" value="NZ_SLXK01000002.1"/>
</dbReference>
<feature type="region of interest" description="Disordered" evidence="1">
    <location>
        <begin position="47"/>
        <end position="73"/>
    </location>
</feature>
<protein>
    <submittedName>
        <fullName evidence="2">Spore germination protein PF</fullName>
    </submittedName>
</protein>
<organism evidence="2 3">
    <name type="scientific">Scopulibacillus darangshiensis</name>
    <dbReference type="NCBI Taxonomy" id="442528"/>
    <lineage>
        <taxon>Bacteria</taxon>
        <taxon>Bacillati</taxon>
        <taxon>Bacillota</taxon>
        <taxon>Bacilli</taxon>
        <taxon>Bacillales</taxon>
        <taxon>Sporolactobacillaceae</taxon>
        <taxon>Scopulibacillus</taxon>
    </lineage>
</organism>
<dbReference type="Pfam" id="PF10676">
    <property type="entry name" value="gerPA"/>
    <property type="match status" value="1"/>
</dbReference>
<dbReference type="EMBL" id="SLXK01000002">
    <property type="protein sequence ID" value="TCP31595.1"/>
    <property type="molecule type" value="Genomic_DNA"/>
</dbReference>
<gene>
    <name evidence="2" type="ORF">EV207_10285</name>
</gene>
<dbReference type="AlphaFoldDB" id="A0A4R2PCD5"/>
<dbReference type="OrthoDB" id="2382149at2"/>
<dbReference type="PANTHER" id="PTHR37808:SF3">
    <property type="entry name" value="SPORE GERMINATION PROTEIN GERPA-RELATED"/>
    <property type="match status" value="1"/>
</dbReference>
<comment type="caution">
    <text evidence="2">The sequence shown here is derived from an EMBL/GenBank/DDBJ whole genome shotgun (WGS) entry which is preliminary data.</text>
</comment>
<sequence>MPSIAGPIKINAIGSGGNFTVGDTLNISPKSTAKSYGGSGSFNTGDLLQTNNGLSSTNTMDSDLNDASNFANN</sequence>